<evidence type="ECO:0000256" key="1">
    <source>
        <dbReference type="SAM" id="Phobius"/>
    </source>
</evidence>
<dbReference type="PROSITE" id="PS51352">
    <property type="entry name" value="THIOREDOXIN_2"/>
    <property type="match status" value="1"/>
</dbReference>
<dbReference type="SUPFAM" id="SSF52833">
    <property type="entry name" value="Thioredoxin-like"/>
    <property type="match status" value="1"/>
</dbReference>
<dbReference type="InterPro" id="IPR000866">
    <property type="entry name" value="AhpC/TSA"/>
</dbReference>
<dbReference type="InterPro" id="IPR036249">
    <property type="entry name" value="Thioredoxin-like_sf"/>
</dbReference>
<evidence type="ECO:0000313" key="4">
    <source>
        <dbReference type="Proteomes" id="UP000199307"/>
    </source>
</evidence>
<evidence type="ECO:0000259" key="2">
    <source>
        <dbReference type="PROSITE" id="PS51352"/>
    </source>
</evidence>
<feature type="transmembrane region" description="Helical" evidence="1">
    <location>
        <begin position="7"/>
        <end position="26"/>
    </location>
</feature>
<dbReference type="Pfam" id="PF00578">
    <property type="entry name" value="AhpC-TSA"/>
    <property type="match status" value="1"/>
</dbReference>
<dbReference type="Proteomes" id="UP000199307">
    <property type="component" value="Unassembled WGS sequence"/>
</dbReference>
<feature type="domain" description="Thioredoxin" evidence="2">
    <location>
        <begin position="35"/>
        <end position="162"/>
    </location>
</feature>
<dbReference type="Gene3D" id="3.40.30.10">
    <property type="entry name" value="Glutaredoxin"/>
    <property type="match status" value="1"/>
</dbReference>
<name>A0ABY0M344_9FLAO</name>
<organism evidence="3 4">
    <name type="scientific">Flavobacterium anhuiense</name>
    <dbReference type="NCBI Taxonomy" id="459526"/>
    <lineage>
        <taxon>Bacteria</taxon>
        <taxon>Pseudomonadati</taxon>
        <taxon>Bacteroidota</taxon>
        <taxon>Flavobacteriia</taxon>
        <taxon>Flavobacteriales</taxon>
        <taxon>Flavobacteriaceae</taxon>
        <taxon>Flavobacterium</taxon>
    </lineage>
</organism>
<keyword evidence="1" id="KW-1133">Transmembrane helix</keyword>
<keyword evidence="4" id="KW-1185">Reference proteome</keyword>
<dbReference type="EMBL" id="FMVC01000008">
    <property type="protein sequence ID" value="SCY95630.1"/>
    <property type="molecule type" value="Genomic_DNA"/>
</dbReference>
<dbReference type="InterPro" id="IPR013766">
    <property type="entry name" value="Thioredoxin_domain"/>
</dbReference>
<protein>
    <submittedName>
        <fullName evidence="3">AhpC/TSA family protein</fullName>
    </submittedName>
</protein>
<evidence type="ECO:0000313" key="3">
    <source>
        <dbReference type="EMBL" id="SCY95630.1"/>
    </source>
</evidence>
<keyword evidence="1" id="KW-0472">Membrane</keyword>
<gene>
    <name evidence="3" type="ORF">SAMN02927916_4316</name>
</gene>
<reference evidence="3 4" key="1">
    <citation type="submission" date="2016-10" db="EMBL/GenBank/DDBJ databases">
        <authorList>
            <person name="Varghese N."/>
            <person name="Submissions S."/>
        </authorList>
    </citation>
    <scope>NUCLEOTIDE SEQUENCE [LARGE SCALE GENOMIC DNA]</scope>
    <source>
        <strain evidence="3 4">CGMCC 1.6859</strain>
    </source>
</reference>
<keyword evidence="1" id="KW-0812">Transmembrane</keyword>
<dbReference type="RefSeq" id="WP_091135483.1">
    <property type="nucleotide sequence ID" value="NZ_FMVC01000008.1"/>
</dbReference>
<accession>A0ABY0M344</accession>
<proteinExistence type="predicted"/>
<sequence length="173" mass="20577">MKKPLKIFLPLTVLILLSFLITKIIFRINHKNEVTKNIKKIPEFSFKDINGVLFNNHNLKKNTPTIFLYFNTECEFCNTETEIIKKNIEQFKNTQLIFISFESPLKIKKFAENYQLLNHDNIHFIYDKQVVFSKTFDVKAFPTIVIYNNQQQLLEKIKGQVKIDHILKKINKQ</sequence>
<comment type="caution">
    <text evidence="3">The sequence shown here is derived from an EMBL/GenBank/DDBJ whole genome shotgun (WGS) entry which is preliminary data.</text>
</comment>